<feature type="non-terminal residue" evidence="1">
    <location>
        <position position="1"/>
    </location>
</feature>
<accession>A0ACC1HJQ3</accession>
<dbReference type="Proteomes" id="UP001145114">
    <property type="component" value="Unassembled WGS sequence"/>
</dbReference>
<protein>
    <submittedName>
        <fullName evidence="1">Cleft lip and palate associated transmembrane protein 1</fullName>
    </submittedName>
</protein>
<evidence type="ECO:0000313" key="1">
    <source>
        <dbReference type="EMBL" id="KAJ1676275.1"/>
    </source>
</evidence>
<organism evidence="1 2">
    <name type="scientific">Spiromyces aspiralis</name>
    <dbReference type="NCBI Taxonomy" id="68401"/>
    <lineage>
        <taxon>Eukaryota</taxon>
        <taxon>Fungi</taxon>
        <taxon>Fungi incertae sedis</taxon>
        <taxon>Zoopagomycota</taxon>
        <taxon>Kickxellomycotina</taxon>
        <taxon>Kickxellomycetes</taxon>
        <taxon>Kickxellales</taxon>
        <taxon>Kickxellaceae</taxon>
        <taxon>Spiromyces</taxon>
    </lineage>
</organism>
<keyword evidence="1" id="KW-0812">Transmembrane</keyword>
<gene>
    <name evidence="1" type="primary">CLPTM1L</name>
    <name evidence="1" type="ORF">EV182_008517</name>
</gene>
<keyword evidence="2" id="KW-1185">Reference proteome</keyword>
<reference evidence="1" key="1">
    <citation type="submission" date="2022-06" db="EMBL/GenBank/DDBJ databases">
        <title>Phylogenomic reconstructions and comparative analyses of Kickxellomycotina fungi.</title>
        <authorList>
            <person name="Reynolds N.K."/>
            <person name="Stajich J.E."/>
            <person name="Barry K."/>
            <person name="Grigoriev I.V."/>
            <person name="Crous P."/>
            <person name="Smith M.E."/>
        </authorList>
    </citation>
    <scope>NUCLEOTIDE SEQUENCE</scope>
    <source>
        <strain evidence="1">RSA 2271</strain>
    </source>
</reference>
<comment type="caution">
    <text evidence="1">The sequence shown here is derived from an EMBL/GenBank/DDBJ whole genome shotgun (WGS) entry which is preliminary data.</text>
</comment>
<feature type="non-terminal residue" evidence="1">
    <location>
        <position position="207"/>
    </location>
</feature>
<evidence type="ECO:0000313" key="2">
    <source>
        <dbReference type="Proteomes" id="UP001145114"/>
    </source>
</evidence>
<keyword evidence="1" id="KW-0472">Membrane</keyword>
<dbReference type="EMBL" id="JAMZIH010004430">
    <property type="protein sequence ID" value="KAJ1676275.1"/>
    <property type="molecule type" value="Genomic_DNA"/>
</dbReference>
<sequence>NPLCTRRDDYYPLTNKTDGEGVDSALEAKSFPLRIQFNAVKLGWLRLSNQLNYVFKQFASPGSAIKFSEKELDGLRHTFFEVNPTLVFVTVMASLLHILFEFLAYKEDIAFWASGGKREDKDGGSGDAFEGISRTFVWMSLIGSWCSVFYVWDQKSDTSVIVLGGAVVRAVVETWKIKKLLMLPKGGDAVVDTSSNGKEALPAERGE</sequence>
<proteinExistence type="predicted"/>
<name>A0ACC1HJQ3_9FUNG</name>